<organism evidence="2">
    <name type="scientific">marine sediment metagenome</name>
    <dbReference type="NCBI Taxonomy" id="412755"/>
    <lineage>
        <taxon>unclassified sequences</taxon>
        <taxon>metagenomes</taxon>
        <taxon>ecological metagenomes</taxon>
    </lineage>
</organism>
<dbReference type="Pfam" id="PF04545">
    <property type="entry name" value="Sigma70_r4"/>
    <property type="match status" value="1"/>
</dbReference>
<dbReference type="Gene3D" id="1.10.10.60">
    <property type="entry name" value="Homeodomain-like"/>
    <property type="match status" value="1"/>
</dbReference>
<feature type="domain" description="RNA polymerase sigma-70 region 4" evidence="1">
    <location>
        <begin position="12"/>
        <end position="38"/>
    </location>
</feature>
<dbReference type="InterPro" id="IPR007630">
    <property type="entry name" value="RNA_pol_sigma70_r4"/>
</dbReference>
<reference evidence="2" key="1">
    <citation type="journal article" date="2014" name="Front. Microbiol.">
        <title>High frequency of phylogenetically diverse reductive dehalogenase-homologous genes in deep subseafloor sedimentary metagenomes.</title>
        <authorList>
            <person name="Kawai M."/>
            <person name="Futagami T."/>
            <person name="Toyoda A."/>
            <person name="Takaki Y."/>
            <person name="Nishi S."/>
            <person name="Hori S."/>
            <person name="Arai W."/>
            <person name="Tsubouchi T."/>
            <person name="Morono Y."/>
            <person name="Uchiyama I."/>
            <person name="Ito T."/>
            <person name="Fujiyama A."/>
            <person name="Inagaki F."/>
            <person name="Takami H."/>
        </authorList>
    </citation>
    <scope>NUCLEOTIDE SEQUENCE</scope>
    <source>
        <strain evidence="2">Expedition CK06-06</strain>
    </source>
</reference>
<evidence type="ECO:0000313" key="2">
    <source>
        <dbReference type="EMBL" id="GAH75240.1"/>
    </source>
</evidence>
<proteinExistence type="predicted"/>
<dbReference type="EMBL" id="BARU01030198">
    <property type="protein sequence ID" value="GAH75240.1"/>
    <property type="molecule type" value="Genomic_DNA"/>
</dbReference>
<accession>X1J146</accession>
<sequence>MPNPGEKILTDLYYVKDGSLQKIADIYGVSRERARQWMEKWGLPRNRSGGKNLLDESNPNICDEYIKGEPVVKLAKKYKVCKTTIYKFLLECNPSIRLEKKRFREKERSTNERLSGC</sequence>
<evidence type="ECO:0000259" key="1">
    <source>
        <dbReference type="Pfam" id="PF04545"/>
    </source>
</evidence>
<protein>
    <recommendedName>
        <fullName evidence="1">RNA polymerase sigma-70 region 4 domain-containing protein</fullName>
    </recommendedName>
</protein>
<comment type="caution">
    <text evidence="2">The sequence shown here is derived from an EMBL/GenBank/DDBJ whole genome shotgun (WGS) entry which is preliminary data.</text>
</comment>
<dbReference type="AlphaFoldDB" id="X1J146"/>
<dbReference type="SUPFAM" id="SSF88659">
    <property type="entry name" value="Sigma3 and sigma4 domains of RNA polymerase sigma factors"/>
    <property type="match status" value="1"/>
</dbReference>
<dbReference type="GO" id="GO:0006352">
    <property type="term" value="P:DNA-templated transcription initiation"/>
    <property type="evidence" value="ECO:0007669"/>
    <property type="project" value="InterPro"/>
</dbReference>
<name>X1J146_9ZZZZ</name>
<gene>
    <name evidence="2" type="ORF">S03H2_47960</name>
</gene>
<dbReference type="InterPro" id="IPR013324">
    <property type="entry name" value="RNA_pol_sigma_r3/r4-like"/>
</dbReference>
<dbReference type="GO" id="GO:0003700">
    <property type="term" value="F:DNA-binding transcription factor activity"/>
    <property type="evidence" value="ECO:0007669"/>
    <property type="project" value="InterPro"/>
</dbReference>